<reference evidence="5 6" key="1">
    <citation type="submission" date="2014-04" db="EMBL/GenBank/DDBJ databases">
        <title>Evolutionary Origins and Diversification of the Mycorrhizal Mutualists.</title>
        <authorList>
            <consortium name="DOE Joint Genome Institute"/>
            <consortium name="Mycorrhizal Genomics Consortium"/>
            <person name="Kohler A."/>
            <person name="Kuo A."/>
            <person name="Nagy L.G."/>
            <person name="Floudas D."/>
            <person name="Copeland A."/>
            <person name="Barry K.W."/>
            <person name="Cichocki N."/>
            <person name="Veneault-Fourrey C."/>
            <person name="LaButti K."/>
            <person name="Lindquist E.A."/>
            <person name="Lipzen A."/>
            <person name="Lundell T."/>
            <person name="Morin E."/>
            <person name="Murat C."/>
            <person name="Riley R."/>
            <person name="Ohm R."/>
            <person name="Sun H."/>
            <person name="Tunlid A."/>
            <person name="Henrissat B."/>
            <person name="Grigoriev I.V."/>
            <person name="Hibbett D.S."/>
            <person name="Martin F."/>
        </authorList>
    </citation>
    <scope>NUCLEOTIDE SEQUENCE [LARGE SCALE GENOMIC DNA]</scope>
    <source>
        <strain evidence="5 6">Koide BX008</strain>
    </source>
</reference>
<dbReference type="InParanoid" id="A0A0C2XB79"/>
<evidence type="ECO:0000313" key="5">
    <source>
        <dbReference type="EMBL" id="KIL66078.1"/>
    </source>
</evidence>
<feature type="compositionally biased region" description="Low complexity" evidence="2">
    <location>
        <begin position="561"/>
        <end position="574"/>
    </location>
</feature>
<evidence type="ECO:0000256" key="3">
    <source>
        <dbReference type="SAM" id="Phobius"/>
    </source>
</evidence>
<feature type="region of interest" description="Disordered" evidence="2">
    <location>
        <begin position="650"/>
        <end position="669"/>
    </location>
</feature>
<dbReference type="HOGENOM" id="CLU_373819_0_0_1"/>
<organism evidence="5 6">
    <name type="scientific">Amanita muscaria (strain Koide BX008)</name>
    <dbReference type="NCBI Taxonomy" id="946122"/>
    <lineage>
        <taxon>Eukaryota</taxon>
        <taxon>Fungi</taxon>
        <taxon>Dikarya</taxon>
        <taxon>Basidiomycota</taxon>
        <taxon>Agaricomycotina</taxon>
        <taxon>Agaricomycetes</taxon>
        <taxon>Agaricomycetidae</taxon>
        <taxon>Agaricales</taxon>
        <taxon>Pluteineae</taxon>
        <taxon>Amanitaceae</taxon>
        <taxon>Amanita</taxon>
    </lineage>
</organism>
<feature type="region of interest" description="Disordered" evidence="2">
    <location>
        <begin position="409"/>
        <end position="435"/>
    </location>
</feature>
<sequence>MSPSHGSREQDSLYLPQYGFSETLDFARLVGHNQFLFRVHTPKECSPFFDDSEPFFIAPKFDERCRNPSPGGLKNWEVDGPAAITNATYHDVVRHMDWTTRSLSPYISTSFSAIWSIWEAVRRYHHGVKQDVQIAIIDASAVSHRALTAAYLLSKAPPHERRDGHWKWFRYCQESQTVLVYGAIPGTAILASVPLSDILRRLPSYFLKESIDKTNPFNRLAWNYTERKPNFRIFCRDMSNNFLRLPHEERLQDATTNAVELAIAFLRPLFHQAVTNGNESATEKVSALAFLIAQWPCQWWIWEHTEIWDLVSGTVGAIAEELREKNKSKDVTRLREAVDELEHTLVEYQGRLQQAESQVVKYHKLATTLKQRRAKECLQNIRVSNHLPTPNASPAFNSTWSIDETQIPLPESPLSTEVTLPLNSSTPTEHPSPGYCDRTVDESRIPLPDSPLSTEVNLLPIAVSLTPHASPEPNDTWTIDESKIPLPESPLSTEFRQRLGVILPTPHVSPEHYAIDETKLLLPDLPLPIGISLPPNSILQAAPSSPEPIKSRTIDAQMIPLPESPSSAEASLPSTPISLPSAPETPVARHRLRPLSLIREPSQLPPSDDGLSSSPTLSFTLSTLTVEEEDETSTVLSTPPAKEAIKLLESPQPKSWDLPSKDDPELESSVCRPTLLNGDDAAELEGVEMDEEYVWVEEEEWPSIHRIPPFVGTASYIATGFLVGALITLSLLSHRRVAFLSAT</sequence>
<protein>
    <recommendedName>
        <fullName evidence="4">DUF7587 domain-containing protein</fullName>
    </recommendedName>
</protein>
<keyword evidence="3" id="KW-0812">Transmembrane</keyword>
<feature type="compositionally biased region" description="Low complexity" evidence="2">
    <location>
        <begin position="601"/>
        <end position="616"/>
    </location>
</feature>
<keyword evidence="3" id="KW-0472">Membrane</keyword>
<feature type="compositionally biased region" description="Polar residues" evidence="2">
    <location>
        <begin position="413"/>
        <end position="429"/>
    </location>
</feature>
<name>A0A0C2XB79_AMAMK</name>
<feature type="region of interest" description="Disordered" evidence="2">
    <location>
        <begin position="597"/>
        <end position="616"/>
    </location>
</feature>
<dbReference type="EMBL" id="KN818238">
    <property type="protein sequence ID" value="KIL66078.1"/>
    <property type="molecule type" value="Genomic_DNA"/>
</dbReference>
<feature type="region of interest" description="Disordered" evidence="2">
    <location>
        <begin position="561"/>
        <end position="588"/>
    </location>
</feature>
<keyword evidence="1" id="KW-0175">Coiled coil</keyword>
<evidence type="ECO:0000256" key="1">
    <source>
        <dbReference type="SAM" id="Coils"/>
    </source>
</evidence>
<dbReference type="OrthoDB" id="3359845at2759"/>
<dbReference type="Pfam" id="PF24494">
    <property type="entry name" value="DUF7587"/>
    <property type="match status" value="1"/>
</dbReference>
<accession>A0A0C2XB79</accession>
<dbReference type="InterPro" id="IPR056009">
    <property type="entry name" value="DUF7587"/>
</dbReference>
<dbReference type="AlphaFoldDB" id="A0A0C2XB79"/>
<evidence type="ECO:0000256" key="2">
    <source>
        <dbReference type="SAM" id="MobiDB-lite"/>
    </source>
</evidence>
<keyword evidence="6" id="KW-1185">Reference proteome</keyword>
<evidence type="ECO:0000313" key="6">
    <source>
        <dbReference type="Proteomes" id="UP000054549"/>
    </source>
</evidence>
<feature type="domain" description="DUF7587" evidence="4">
    <location>
        <begin position="34"/>
        <end position="197"/>
    </location>
</feature>
<gene>
    <name evidence="5" type="ORF">M378DRAFT_178010</name>
</gene>
<proteinExistence type="predicted"/>
<dbReference type="Proteomes" id="UP000054549">
    <property type="component" value="Unassembled WGS sequence"/>
</dbReference>
<feature type="transmembrane region" description="Helical" evidence="3">
    <location>
        <begin position="713"/>
        <end position="732"/>
    </location>
</feature>
<dbReference type="STRING" id="946122.A0A0C2XB79"/>
<keyword evidence="3" id="KW-1133">Transmembrane helix</keyword>
<evidence type="ECO:0000259" key="4">
    <source>
        <dbReference type="Pfam" id="PF24494"/>
    </source>
</evidence>
<feature type="coiled-coil region" evidence="1">
    <location>
        <begin position="324"/>
        <end position="372"/>
    </location>
</feature>